<dbReference type="AlphaFoldDB" id="A0AAN0J5Z8"/>
<evidence type="ECO:0000313" key="1">
    <source>
        <dbReference type="EnsemblMetazoa" id="XP_019852439.1"/>
    </source>
</evidence>
<proteinExistence type="predicted"/>
<evidence type="ECO:0000313" key="2">
    <source>
        <dbReference type="Proteomes" id="UP000007879"/>
    </source>
</evidence>
<dbReference type="EnsemblMetazoa" id="XM_019996880.1">
    <property type="protein sequence ID" value="XP_019852439.1"/>
    <property type="gene ID" value="LOC109582224"/>
</dbReference>
<dbReference type="SUPFAM" id="SSF54236">
    <property type="entry name" value="Ubiquitin-like"/>
    <property type="match status" value="1"/>
</dbReference>
<organism evidence="1 2">
    <name type="scientific">Amphimedon queenslandica</name>
    <name type="common">Sponge</name>
    <dbReference type="NCBI Taxonomy" id="400682"/>
    <lineage>
        <taxon>Eukaryota</taxon>
        <taxon>Metazoa</taxon>
        <taxon>Porifera</taxon>
        <taxon>Demospongiae</taxon>
        <taxon>Heteroscleromorpha</taxon>
        <taxon>Haplosclerida</taxon>
        <taxon>Niphatidae</taxon>
        <taxon>Amphimedon</taxon>
    </lineage>
</organism>
<dbReference type="InterPro" id="IPR029071">
    <property type="entry name" value="Ubiquitin-like_domsf"/>
</dbReference>
<dbReference type="RefSeq" id="XP_019852439.1">
    <property type="nucleotide sequence ID" value="XM_019996880.1"/>
</dbReference>
<reference evidence="1" key="2">
    <citation type="submission" date="2024-06" db="UniProtKB">
        <authorList>
            <consortium name="EnsemblMetazoa"/>
        </authorList>
    </citation>
    <scope>IDENTIFICATION</scope>
</reference>
<reference evidence="2" key="1">
    <citation type="journal article" date="2010" name="Nature">
        <title>The Amphimedon queenslandica genome and the evolution of animal complexity.</title>
        <authorList>
            <person name="Srivastava M."/>
            <person name="Simakov O."/>
            <person name="Chapman J."/>
            <person name="Fahey B."/>
            <person name="Gauthier M.E."/>
            <person name="Mitros T."/>
            <person name="Richards G.S."/>
            <person name="Conaco C."/>
            <person name="Dacre M."/>
            <person name="Hellsten U."/>
            <person name="Larroux C."/>
            <person name="Putnam N.H."/>
            <person name="Stanke M."/>
            <person name="Adamska M."/>
            <person name="Darling A."/>
            <person name="Degnan S.M."/>
            <person name="Oakley T.H."/>
            <person name="Plachetzki D.C."/>
            <person name="Zhai Y."/>
            <person name="Adamski M."/>
            <person name="Calcino A."/>
            <person name="Cummins S.F."/>
            <person name="Goodstein D.M."/>
            <person name="Harris C."/>
            <person name="Jackson D.J."/>
            <person name="Leys S.P."/>
            <person name="Shu S."/>
            <person name="Woodcroft B.J."/>
            <person name="Vervoort M."/>
            <person name="Kosik K.S."/>
            <person name="Manning G."/>
            <person name="Degnan B.M."/>
            <person name="Rokhsar D.S."/>
        </authorList>
    </citation>
    <scope>NUCLEOTIDE SEQUENCE [LARGE SCALE GENOMIC DNA]</scope>
</reference>
<dbReference type="GeneID" id="109582224"/>
<dbReference type="KEGG" id="aqu:109582224"/>
<protein>
    <submittedName>
        <fullName evidence="1">Uncharacterized protein</fullName>
    </submittedName>
</protein>
<accession>A0AAN0J5Z8</accession>
<name>A0AAN0J5Z8_AMPQE</name>
<dbReference type="Proteomes" id="UP000007879">
    <property type="component" value="Unassembled WGS sequence"/>
</dbReference>
<keyword evidence="2" id="KW-1185">Reference proteome</keyword>
<sequence>MDVVRCYSLFLETRTENETFKKYNTETINLRVSVVDFSSNVVGPPQEMRAWLGWTVEKLKQHIGEAYNLNSSCMRLVMREKDYWSDISVSDISGVGGTLKKAFKMRRHNTSHTQLLYVSSDPEDYQKGFRDSLMYKCIEFQFNSILLDITIPPGPKAGTPITTNRRKGRIMMKIISMEEENKGKEGSNDK</sequence>